<evidence type="ECO:0000313" key="2">
    <source>
        <dbReference type="EMBL" id="GLS43960.1"/>
    </source>
</evidence>
<keyword evidence="1" id="KW-1133">Transmembrane helix</keyword>
<dbReference type="EMBL" id="BSPG01000008">
    <property type="protein sequence ID" value="GLS43960.1"/>
    <property type="molecule type" value="Genomic_DNA"/>
</dbReference>
<name>A0A7W6AKZ8_9HYPH</name>
<gene>
    <name evidence="2" type="ORF">GCM10007884_19460</name>
    <name evidence="3" type="ORF">GGR33_001168</name>
</gene>
<reference evidence="5" key="2">
    <citation type="journal article" date="2019" name="Int. J. Syst. Evol. Microbiol.">
        <title>The Global Catalogue of Microorganisms (GCM) 10K type strain sequencing project: providing services to taxonomists for standard genome sequencing and annotation.</title>
        <authorList>
            <consortium name="The Broad Institute Genomics Platform"/>
            <consortium name="The Broad Institute Genome Sequencing Center for Infectious Disease"/>
            <person name="Wu L."/>
            <person name="Ma J."/>
        </authorList>
    </citation>
    <scope>NUCLEOTIDE SEQUENCE [LARGE SCALE GENOMIC DNA]</scope>
    <source>
        <strain evidence="5">NBRC 107710</strain>
    </source>
</reference>
<evidence type="ECO:0000256" key="1">
    <source>
        <dbReference type="SAM" id="Phobius"/>
    </source>
</evidence>
<sequence>MSSLTLLARPGPLFGRPVLDHPEEAMPRERDPCGGEHVIDFALCLVIAAATVGLMLLAL</sequence>
<organism evidence="3 4">
    <name type="scientific">Methylobacterium brachythecii</name>
    <dbReference type="NCBI Taxonomy" id="1176177"/>
    <lineage>
        <taxon>Bacteria</taxon>
        <taxon>Pseudomonadati</taxon>
        <taxon>Pseudomonadota</taxon>
        <taxon>Alphaproteobacteria</taxon>
        <taxon>Hyphomicrobiales</taxon>
        <taxon>Methylobacteriaceae</taxon>
        <taxon>Methylobacterium</taxon>
    </lineage>
</organism>
<feature type="transmembrane region" description="Helical" evidence="1">
    <location>
        <begin position="39"/>
        <end position="58"/>
    </location>
</feature>
<protein>
    <submittedName>
        <fullName evidence="3">Uncharacterized protein</fullName>
    </submittedName>
</protein>
<keyword evidence="5" id="KW-1185">Reference proteome</keyword>
<evidence type="ECO:0000313" key="4">
    <source>
        <dbReference type="Proteomes" id="UP000517759"/>
    </source>
</evidence>
<keyword evidence="1" id="KW-0812">Transmembrane</keyword>
<dbReference type="Proteomes" id="UP001156881">
    <property type="component" value="Unassembled WGS sequence"/>
</dbReference>
<dbReference type="EMBL" id="JACIDN010000002">
    <property type="protein sequence ID" value="MBB3901682.1"/>
    <property type="molecule type" value="Genomic_DNA"/>
</dbReference>
<comment type="caution">
    <text evidence="3">The sequence shown here is derived from an EMBL/GenBank/DDBJ whole genome shotgun (WGS) entry which is preliminary data.</text>
</comment>
<keyword evidence="1" id="KW-0472">Membrane</keyword>
<reference evidence="3 4" key="3">
    <citation type="submission" date="2020-08" db="EMBL/GenBank/DDBJ databases">
        <title>Genomic Encyclopedia of Type Strains, Phase IV (KMG-IV): sequencing the most valuable type-strain genomes for metagenomic binning, comparative biology and taxonomic classification.</title>
        <authorList>
            <person name="Goeker M."/>
        </authorList>
    </citation>
    <scope>NUCLEOTIDE SEQUENCE [LARGE SCALE GENOMIC DNA]</scope>
    <source>
        <strain evidence="3 4">DSM 24105</strain>
    </source>
</reference>
<dbReference type="Proteomes" id="UP000517759">
    <property type="component" value="Unassembled WGS sequence"/>
</dbReference>
<dbReference type="RefSeq" id="WP_183503630.1">
    <property type="nucleotide sequence ID" value="NZ_BSPG01000008.1"/>
</dbReference>
<accession>A0A7W6AKZ8</accession>
<evidence type="ECO:0000313" key="5">
    <source>
        <dbReference type="Proteomes" id="UP001156881"/>
    </source>
</evidence>
<dbReference type="AlphaFoldDB" id="A0A7W6AKZ8"/>
<proteinExistence type="predicted"/>
<reference evidence="2" key="1">
    <citation type="journal article" date="2014" name="Int. J. Syst. Evol. Microbiol.">
        <title>Complete genome of a new Firmicutes species belonging to the dominant human colonic microbiota ('Ruminococcus bicirculans') reveals two chromosomes and a selective capacity to utilize plant glucans.</title>
        <authorList>
            <consortium name="NISC Comparative Sequencing Program"/>
            <person name="Wegmann U."/>
            <person name="Louis P."/>
            <person name="Goesmann A."/>
            <person name="Henrissat B."/>
            <person name="Duncan S.H."/>
            <person name="Flint H.J."/>
        </authorList>
    </citation>
    <scope>NUCLEOTIDE SEQUENCE</scope>
    <source>
        <strain evidence="2">NBRC 107710</strain>
    </source>
</reference>
<evidence type="ECO:0000313" key="3">
    <source>
        <dbReference type="EMBL" id="MBB3901682.1"/>
    </source>
</evidence>
<reference evidence="2" key="4">
    <citation type="submission" date="2023-01" db="EMBL/GenBank/DDBJ databases">
        <title>Draft genome sequence of Methylobacterium brachythecii strain NBRC 107710.</title>
        <authorList>
            <person name="Sun Q."/>
            <person name="Mori K."/>
        </authorList>
    </citation>
    <scope>NUCLEOTIDE SEQUENCE</scope>
    <source>
        <strain evidence="2">NBRC 107710</strain>
    </source>
</reference>